<keyword evidence="2" id="KW-0645">Protease</keyword>
<dbReference type="InterPro" id="IPR008969">
    <property type="entry name" value="CarboxyPept-like_regulatory"/>
</dbReference>
<evidence type="ECO:0000313" key="3">
    <source>
        <dbReference type="Proteomes" id="UP000269412"/>
    </source>
</evidence>
<organism evidence="2 3">
    <name type="scientific">Maribacter vaceletii</name>
    <dbReference type="NCBI Taxonomy" id="1206816"/>
    <lineage>
        <taxon>Bacteria</taxon>
        <taxon>Pseudomonadati</taxon>
        <taxon>Bacteroidota</taxon>
        <taxon>Flavobacteriia</taxon>
        <taxon>Flavobacteriales</taxon>
        <taxon>Flavobacteriaceae</taxon>
        <taxon>Maribacter</taxon>
    </lineage>
</organism>
<proteinExistence type="predicted"/>
<keyword evidence="1" id="KW-0732">Signal</keyword>
<evidence type="ECO:0000313" key="2">
    <source>
        <dbReference type="EMBL" id="RKR07736.1"/>
    </source>
</evidence>
<gene>
    <name evidence="2" type="ORF">CLV91_2918</name>
</gene>
<reference evidence="2 3" key="1">
    <citation type="submission" date="2018-10" db="EMBL/GenBank/DDBJ databases">
        <title>Genomic Encyclopedia of Archaeal and Bacterial Type Strains, Phase II (KMG-II): from individual species to whole genera.</title>
        <authorList>
            <person name="Goeker M."/>
        </authorList>
    </citation>
    <scope>NUCLEOTIDE SEQUENCE [LARGE SCALE GENOMIC DNA]</scope>
    <source>
        <strain evidence="2 3">DSM 25230</strain>
    </source>
</reference>
<dbReference type="OrthoDB" id="983143at2"/>
<dbReference type="SUPFAM" id="SSF49464">
    <property type="entry name" value="Carboxypeptidase regulatory domain-like"/>
    <property type="match status" value="1"/>
</dbReference>
<comment type="caution">
    <text evidence="2">The sequence shown here is derived from an EMBL/GenBank/DDBJ whole genome shotgun (WGS) entry which is preliminary data.</text>
</comment>
<dbReference type="InterPro" id="IPR043741">
    <property type="entry name" value="DUF5686"/>
</dbReference>
<keyword evidence="2" id="KW-0121">Carboxypeptidase</keyword>
<evidence type="ECO:0000256" key="1">
    <source>
        <dbReference type="SAM" id="SignalP"/>
    </source>
</evidence>
<feature type="signal peptide" evidence="1">
    <location>
        <begin position="1"/>
        <end position="18"/>
    </location>
</feature>
<dbReference type="Pfam" id="PF13715">
    <property type="entry name" value="CarbopepD_reg_2"/>
    <property type="match status" value="1"/>
</dbReference>
<dbReference type="Gene3D" id="2.60.40.1120">
    <property type="entry name" value="Carboxypeptidase-like, regulatory domain"/>
    <property type="match status" value="1"/>
</dbReference>
<dbReference type="GO" id="GO:0004180">
    <property type="term" value="F:carboxypeptidase activity"/>
    <property type="evidence" value="ECO:0007669"/>
    <property type="project" value="UniProtKB-KW"/>
</dbReference>
<name>A0A495DSV0_9FLAO</name>
<keyword evidence="3" id="KW-1185">Reference proteome</keyword>
<sequence>MKKIIFLFLFLFALLVNAQTKVSGIVLDDLGEPVAFANILFKNSTEGTITNDNGRFYLESDASYNTLVVSFIGYETQTLTLNSKVNYEMEIKLAESSEQLNEVVLIAGKQSKKNNPAVDILRKIWAKKRENGVRKFKQYAFDKYEKVEFDLNTIDSALMQRKIFKGLEFVFQDLDTSKITGKTYLPIFLNETFSKVYGDNIIKEEKEEILGNKNSGFDNNQAIIAFVEDLYQDYDIYDNYLKFFDKSFTSPLSRTGIDTYNYALRDSAFIDNKWCYNIVYYPRRKNELTFKGDFWVNDSTYAIKNINLEVTKSANINWVKEIYIEQDFDVMNDSVFLLKRDYMLSDFSFKKKEKSKGVYGKRTTVYNAYEFDKEKPRDFYKKDGNPFDPEVVVKDDEFWKENRLESLNKDEKGIYKLIDTLKTVPKFKSYYNLVSILGSGYVEIDKWNLDIGSVYDVFGYNDAEGARVRLGARTYYGPNDPWRVEGYAAYGFADQKVKHGISGKFLLDNKSRLIISGGNRRDIEQLGVSLTATNDVLGRSIASSSLLTVGANNRLTNINLSALSVEVEPLTNVRVSLGANFRTLSSALPGDFSLDYVDAESVTGTSSEVKQFNVNTIVIYTPGKKTIGHGVERRDINDNYSTLLLNYTKGLKGAMNSDFNYSKLQFSYSQPWQVGGFGRLYSTVEIGKTFGEVPLGLLSVIPGNQTFFSNYGTFPNLDFYEFVTDTYASLHLEHNFNGRLFSRIPLIRKWNLREIVGLRGVWGQLSDENIALNAPANVTTPLIAPSDKVYYEYSFGIGNIFKIFRIDFNFRGNYLDTPDARPFSVTGTFGFNF</sequence>
<protein>
    <submittedName>
        <fullName evidence="2">Carboxypeptidase-like protein</fullName>
    </submittedName>
</protein>
<keyword evidence="2" id="KW-0378">Hydrolase</keyword>
<accession>A0A495DSV0</accession>
<dbReference type="Pfam" id="PF18939">
    <property type="entry name" value="DUF5686"/>
    <property type="match status" value="1"/>
</dbReference>
<dbReference type="AlphaFoldDB" id="A0A495DSV0"/>
<dbReference type="RefSeq" id="WP_121068921.1">
    <property type="nucleotide sequence ID" value="NZ_RBIQ01000011.1"/>
</dbReference>
<feature type="chain" id="PRO_5019864593" evidence="1">
    <location>
        <begin position="19"/>
        <end position="833"/>
    </location>
</feature>
<dbReference type="Proteomes" id="UP000269412">
    <property type="component" value="Unassembled WGS sequence"/>
</dbReference>
<dbReference type="EMBL" id="RBIQ01000011">
    <property type="protein sequence ID" value="RKR07736.1"/>
    <property type="molecule type" value="Genomic_DNA"/>
</dbReference>